<keyword evidence="1" id="KW-0472">Membrane</keyword>
<evidence type="ECO:0000256" key="1">
    <source>
        <dbReference type="SAM" id="Phobius"/>
    </source>
</evidence>
<dbReference type="RefSeq" id="WP_100985987.1">
    <property type="nucleotide sequence ID" value="NZ_CP025096.1"/>
</dbReference>
<name>A0A2K8YSF5_9BACT</name>
<proteinExistence type="predicted"/>
<gene>
    <name evidence="3" type="ORF">CWM47_01230</name>
</gene>
<feature type="transmembrane region" description="Helical" evidence="1">
    <location>
        <begin position="7"/>
        <end position="26"/>
    </location>
</feature>
<keyword evidence="1" id="KW-0812">Transmembrane</keyword>
<dbReference type="Pfam" id="PF14358">
    <property type="entry name" value="DUF4405"/>
    <property type="match status" value="1"/>
</dbReference>
<protein>
    <recommendedName>
        <fullName evidence="2">Flavinylation-associated cytochrome domain-containing protein</fullName>
    </recommendedName>
</protein>
<dbReference type="Gene3D" id="3.10.450.50">
    <property type="match status" value="1"/>
</dbReference>
<feature type="transmembrane region" description="Helical" evidence="1">
    <location>
        <begin position="77"/>
        <end position="98"/>
    </location>
</feature>
<feature type="domain" description="Flavinylation-associated cytochrome" evidence="2">
    <location>
        <begin position="6"/>
        <end position="58"/>
    </location>
</feature>
<evidence type="ECO:0000313" key="4">
    <source>
        <dbReference type="Proteomes" id="UP000232883"/>
    </source>
</evidence>
<dbReference type="KEGG" id="spir:CWM47_01230"/>
<evidence type="ECO:0000313" key="3">
    <source>
        <dbReference type="EMBL" id="AUD00562.1"/>
    </source>
</evidence>
<dbReference type="OrthoDB" id="947651at2"/>
<sequence length="246" mass="27170">MKSKNLVSLTVTAVYFVLAITGLLIYLGQGNHFSAKHIHAWFGILFFVATVFHIINNWSSIKNYSVNRREGGFRKELILPVFITLVFVGGIAADLPVFKELANAGKKAFGPEKKKERGLAQQAVDSISRKVMMDYALAVSEGDTALLRRTIAKRAMISSEEGKFIEETTSTNPIKKNTTAEKTIIQVEQAKALDEHVIVTTGITSTRLSGTDLIRFTGVLNETDGHWQIAALQLANLPMQKHVAVR</sequence>
<keyword evidence="4" id="KW-1185">Reference proteome</keyword>
<dbReference type="Proteomes" id="UP000232883">
    <property type="component" value="Chromosome"/>
</dbReference>
<keyword evidence="1" id="KW-1133">Transmembrane helix</keyword>
<dbReference type="InterPro" id="IPR025517">
    <property type="entry name" value="DUF4405"/>
</dbReference>
<accession>A0A2K8YSF5</accession>
<organism evidence="3 4">
    <name type="scientific">Spirosoma pollinicola</name>
    <dbReference type="NCBI Taxonomy" id="2057025"/>
    <lineage>
        <taxon>Bacteria</taxon>
        <taxon>Pseudomonadati</taxon>
        <taxon>Bacteroidota</taxon>
        <taxon>Cytophagia</taxon>
        <taxon>Cytophagales</taxon>
        <taxon>Cytophagaceae</taxon>
        <taxon>Spirosoma</taxon>
    </lineage>
</organism>
<dbReference type="Gene3D" id="1.20.950.20">
    <property type="entry name" value="Transmembrane di-heme cytochromes, Chain C"/>
    <property type="match status" value="1"/>
</dbReference>
<evidence type="ECO:0000259" key="2">
    <source>
        <dbReference type="Pfam" id="PF14358"/>
    </source>
</evidence>
<reference evidence="3 4" key="1">
    <citation type="submission" date="2017-11" db="EMBL/GenBank/DDBJ databases">
        <title>Taxonomic description and genome sequences of Spirosoma HA7 sp. nov., isolated from pollen microhabitat of Corylus avellana.</title>
        <authorList>
            <person name="Ambika Manirajan B."/>
            <person name="Suarez C."/>
            <person name="Ratering S."/>
            <person name="Geissler-Plaum R."/>
            <person name="Cardinale M."/>
            <person name="Sylvia S."/>
        </authorList>
    </citation>
    <scope>NUCLEOTIDE SEQUENCE [LARGE SCALE GENOMIC DNA]</scope>
    <source>
        <strain evidence="3 4">HA7</strain>
    </source>
</reference>
<dbReference type="AlphaFoldDB" id="A0A2K8YSF5"/>
<feature type="transmembrane region" description="Helical" evidence="1">
    <location>
        <begin position="38"/>
        <end position="56"/>
    </location>
</feature>
<dbReference type="EMBL" id="CP025096">
    <property type="protein sequence ID" value="AUD00562.1"/>
    <property type="molecule type" value="Genomic_DNA"/>
</dbReference>